<evidence type="ECO:0000256" key="1">
    <source>
        <dbReference type="ARBA" id="ARBA00023016"/>
    </source>
</evidence>
<name>A0AAV8WDB2_9CUCU</name>
<evidence type="ECO:0000256" key="3">
    <source>
        <dbReference type="RuleBase" id="RU003616"/>
    </source>
</evidence>
<dbReference type="InterPro" id="IPR002068">
    <property type="entry name" value="A-crystallin/Hsp20_dom"/>
</dbReference>
<dbReference type="PANTHER" id="PTHR45640:SF13">
    <property type="entry name" value="HEAT SHOCK PROTEIN 22-RELATED"/>
    <property type="match status" value="1"/>
</dbReference>
<dbReference type="GO" id="GO:0009408">
    <property type="term" value="P:response to heat"/>
    <property type="evidence" value="ECO:0007669"/>
    <property type="project" value="TreeGrafter"/>
</dbReference>
<gene>
    <name evidence="5" type="ORF">NQ315_007096</name>
</gene>
<feature type="domain" description="SHSP" evidence="4">
    <location>
        <begin position="49"/>
        <end position="158"/>
    </location>
</feature>
<comment type="caution">
    <text evidence="5">The sequence shown here is derived from an EMBL/GenBank/DDBJ whole genome shotgun (WGS) entry which is preliminary data.</text>
</comment>
<comment type="similarity">
    <text evidence="2 3">Belongs to the small heat shock protein (HSP20) family.</text>
</comment>
<organism evidence="5 6">
    <name type="scientific">Exocentrus adspersus</name>
    <dbReference type="NCBI Taxonomy" id="1586481"/>
    <lineage>
        <taxon>Eukaryota</taxon>
        <taxon>Metazoa</taxon>
        <taxon>Ecdysozoa</taxon>
        <taxon>Arthropoda</taxon>
        <taxon>Hexapoda</taxon>
        <taxon>Insecta</taxon>
        <taxon>Pterygota</taxon>
        <taxon>Neoptera</taxon>
        <taxon>Endopterygota</taxon>
        <taxon>Coleoptera</taxon>
        <taxon>Polyphaga</taxon>
        <taxon>Cucujiformia</taxon>
        <taxon>Chrysomeloidea</taxon>
        <taxon>Cerambycidae</taxon>
        <taxon>Lamiinae</taxon>
        <taxon>Acanthocinini</taxon>
        <taxon>Exocentrus</taxon>
    </lineage>
</organism>
<keyword evidence="1" id="KW-0346">Stress response</keyword>
<keyword evidence="6" id="KW-1185">Reference proteome</keyword>
<dbReference type="AlphaFoldDB" id="A0AAV8WDB2"/>
<sequence>MSLLPWLDDSLLHHHHHHQPRYQVSAWRDPENHLVSSLLRHPFLEELHQLKSLVQDPGATVSSDKDKFQANFDVQQFKPEEISVKVTGDNTVTIEGKHEEKEDEHGYISRHFVRRYTLPENCDIKQVQSKLSSDGVLTITAPKIPEGKAIEDREIPIIRTGQPLKHFEKKPVEEAKK</sequence>
<dbReference type="GO" id="GO:0051082">
    <property type="term" value="F:unfolded protein binding"/>
    <property type="evidence" value="ECO:0007669"/>
    <property type="project" value="TreeGrafter"/>
</dbReference>
<dbReference type="EMBL" id="JANEYG010000003">
    <property type="protein sequence ID" value="KAJ8924303.1"/>
    <property type="molecule type" value="Genomic_DNA"/>
</dbReference>
<dbReference type="GO" id="GO:0005737">
    <property type="term" value="C:cytoplasm"/>
    <property type="evidence" value="ECO:0007669"/>
    <property type="project" value="TreeGrafter"/>
</dbReference>
<dbReference type="InterPro" id="IPR001436">
    <property type="entry name" value="Alpha-crystallin/sHSP_animal"/>
</dbReference>
<proteinExistence type="inferred from homology"/>
<accession>A0AAV8WDB2</accession>
<reference evidence="5 6" key="1">
    <citation type="journal article" date="2023" name="Insect Mol. Biol.">
        <title>Genome sequencing provides insights into the evolution of gene families encoding plant cell wall-degrading enzymes in longhorned beetles.</title>
        <authorList>
            <person name="Shin N.R."/>
            <person name="Okamura Y."/>
            <person name="Kirsch R."/>
            <person name="Pauchet Y."/>
        </authorList>
    </citation>
    <scope>NUCLEOTIDE SEQUENCE [LARGE SCALE GENOMIC DNA]</scope>
    <source>
        <strain evidence="5">EAD_L_NR</strain>
    </source>
</reference>
<protein>
    <recommendedName>
        <fullName evidence="4">SHSP domain-containing protein</fullName>
    </recommendedName>
</protein>
<evidence type="ECO:0000313" key="5">
    <source>
        <dbReference type="EMBL" id="KAJ8924303.1"/>
    </source>
</evidence>
<dbReference type="PROSITE" id="PS01031">
    <property type="entry name" value="SHSP"/>
    <property type="match status" value="1"/>
</dbReference>
<dbReference type="GO" id="GO:0005634">
    <property type="term" value="C:nucleus"/>
    <property type="evidence" value="ECO:0007669"/>
    <property type="project" value="TreeGrafter"/>
</dbReference>
<evidence type="ECO:0000259" key="4">
    <source>
        <dbReference type="PROSITE" id="PS01031"/>
    </source>
</evidence>
<dbReference type="PANTHER" id="PTHR45640">
    <property type="entry name" value="HEAT SHOCK PROTEIN HSP-12.2-RELATED"/>
    <property type="match status" value="1"/>
</dbReference>
<dbReference type="Proteomes" id="UP001159042">
    <property type="component" value="Unassembled WGS sequence"/>
</dbReference>
<dbReference type="PRINTS" id="PR00299">
    <property type="entry name" value="ACRYSTALLIN"/>
</dbReference>
<dbReference type="InterPro" id="IPR008978">
    <property type="entry name" value="HSP20-like_chaperone"/>
</dbReference>
<dbReference type="GO" id="GO:0042026">
    <property type="term" value="P:protein refolding"/>
    <property type="evidence" value="ECO:0007669"/>
    <property type="project" value="TreeGrafter"/>
</dbReference>
<dbReference type="CDD" id="cd06526">
    <property type="entry name" value="metazoan_ACD"/>
    <property type="match status" value="1"/>
</dbReference>
<dbReference type="Pfam" id="PF00011">
    <property type="entry name" value="HSP20"/>
    <property type="match status" value="1"/>
</dbReference>
<evidence type="ECO:0000256" key="2">
    <source>
        <dbReference type="PROSITE-ProRule" id="PRU00285"/>
    </source>
</evidence>
<evidence type="ECO:0000313" key="6">
    <source>
        <dbReference type="Proteomes" id="UP001159042"/>
    </source>
</evidence>
<dbReference type="SUPFAM" id="SSF49764">
    <property type="entry name" value="HSP20-like chaperones"/>
    <property type="match status" value="1"/>
</dbReference>
<dbReference type="Gene3D" id="2.60.40.790">
    <property type="match status" value="1"/>
</dbReference>